<accession>A0A2V1N150</accession>
<name>A0A2V1N150_9LACO</name>
<comment type="caution">
    <text evidence="1">The sequence shown here is derived from an EMBL/GenBank/DDBJ whole genome shotgun (WGS) entry which is preliminary data.</text>
</comment>
<evidence type="ECO:0000313" key="1">
    <source>
        <dbReference type="EMBL" id="PWG00967.1"/>
    </source>
</evidence>
<sequence>MKMGLKVDASLIEDIDNPPYELLNYALNELDRKREKYDKLYSYYCGKQGILSRMLGTPYSQDKDSHVVVNHAKYFTDMITGMMTGNPITYVPQEGNSIEAITEAFNHMNVMAHDMIRI</sequence>
<organism evidence="1 2">
    <name type="scientific">Levilactobacillus bambusae</name>
    <dbReference type="NCBI Taxonomy" id="2024736"/>
    <lineage>
        <taxon>Bacteria</taxon>
        <taxon>Bacillati</taxon>
        <taxon>Bacillota</taxon>
        <taxon>Bacilli</taxon>
        <taxon>Lactobacillales</taxon>
        <taxon>Lactobacillaceae</taxon>
        <taxon>Levilactobacillus</taxon>
    </lineage>
</organism>
<dbReference type="OrthoDB" id="3189403at2"/>
<reference evidence="1 2" key="1">
    <citation type="journal article" date="2018" name="Int. J. Syst. Evol. Microbiol.">
        <title>Lactobacillus bambusae sp. nov., isolated from a traditional fermented Ma-bamboo shoots of Taiwan.</title>
        <authorList>
            <person name="Wang L.-T."/>
        </authorList>
    </citation>
    <scope>NUCLEOTIDE SEQUENCE [LARGE SCALE GENOMIC DNA]</scope>
    <source>
        <strain evidence="1 2">BS-W1</strain>
    </source>
</reference>
<protein>
    <recommendedName>
        <fullName evidence="3">Phage portal protein</fullName>
    </recommendedName>
</protein>
<dbReference type="Proteomes" id="UP000245080">
    <property type="component" value="Unassembled WGS sequence"/>
</dbReference>
<gene>
    <name evidence="1" type="ORF">DCM90_01970</name>
</gene>
<evidence type="ECO:0000313" key="2">
    <source>
        <dbReference type="Proteomes" id="UP000245080"/>
    </source>
</evidence>
<dbReference type="Pfam" id="PF05133">
    <property type="entry name" value="SPP1_portal"/>
    <property type="match status" value="1"/>
</dbReference>
<dbReference type="EMBL" id="QCXQ01000001">
    <property type="protein sequence ID" value="PWG00967.1"/>
    <property type="molecule type" value="Genomic_DNA"/>
</dbReference>
<evidence type="ECO:0008006" key="3">
    <source>
        <dbReference type="Google" id="ProtNLM"/>
    </source>
</evidence>
<dbReference type="AlphaFoldDB" id="A0A2V1N150"/>
<proteinExistence type="predicted"/>
<keyword evidence="2" id="KW-1185">Reference proteome</keyword>
<dbReference type="InterPro" id="IPR021145">
    <property type="entry name" value="Portal_protein_SPP1_Gp6-like"/>
</dbReference>